<name>A0A6A5YHS0_9PLEO</name>
<dbReference type="Proteomes" id="UP000799770">
    <property type="component" value="Unassembled WGS sequence"/>
</dbReference>
<evidence type="ECO:0000313" key="1">
    <source>
        <dbReference type="EMBL" id="KAF2105698.1"/>
    </source>
</evidence>
<dbReference type="AlphaFoldDB" id="A0A6A5YHS0"/>
<organism evidence="1 2">
    <name type="scientific">Lophiotrema nucula</name>
    <dbReference type="NCBI Taxonomy" id="690887"/>
    <lineage>
        <taxon>Eukaryota</taxon>
        <taxon>Fungi</taxon>
        <taxon>Dikarya</taxon>
        <taxon>Ascomycota</taxon>
        <taxon>Pezizomycotina</taxon>
        <taxon>Dothideomycetes</taxon>
        <taxon>Pleosporomycetidae</taxon>
        <taxon>Pleosporales</taxon>
        <taxon>Lophiotremataceae</taxon>
        <taxon>Lophiotrema</taxon>
    </lineage>
</organism>
<sequence length="154" mass="18281">MFEPRFITDNDYSLLRELQKACDLPQLMQFLTQNMQMLRQSPRPEQLRAMEELQNVFQQLQAAVKHNYDPRFPPVSMPSRDSLARPLNVILYRGILVDVEYEWETWNGENGSHIFRDYYMNGCTEHFDGKLGVHVWPALDHKIALREFRPDEIP</sequence>
<gene>
    <name evidence="1" type="ORF">BDV96DRAFT_655360</name>
</gene>
<proteinExistence type="predicted"/>
<dbReference type="EMBL" id="ML977373">
    <property type="protein sequence ID" value="KAF2105698.1"/>
    <property type="molecule type" value="Genomic_DNA"/>
</dbReference>
<accession>A0A6A5YHS0</accession>
<keyword evidence="2" id="KW-1185">Reference proteome</keyword>
<protein>
    <submittedName>
        <fullName evidence="1">Uncharacterized protein</fullName>
    </submittedName>
</protein>
<evidence type="ECO:0000313" key="2">
    <source>
        <dbReference type="Proteomes" id="UP000799770"/>
    </source>
</evidence>
<reference evidence="1" key="1">
    <citation type="journal article" date="2020" name="Stud. Mycol.">
        <title>101 Dothideomycetes genomes: a test case for predicting lifestyles and emergence of pathogens.</title>
        <authorList>
            <person name="Haridas S."/>
            <person name="Albert R."/>
            <person name="Binder M."/>
            <person name="Bloem J."/>
            <person name="Labutti K."/>
            <person name="Salamov A."/>
            <person name="Andreopoulos B."/>
            <person name="Baker S."/>
            <person name="Barry K."/>
            <person name="Bills G."/>
            <person name="Bluhm B."/>
            <person name="Cannon C."/>
            <person name="Castanera R."/>
            <person name="Culley D."/>
            <person name="Daum C."/>
            <person name="Ezra D."/>
            <person name="Gonzalez J."/>
            <person name="Henrissat B."/>
            <person name="Kuo A."/>
            <person name="Liang C."/>
            <person name="Lipzen A."/>
            <person name="Lutzoni F."/>
            <person name="Magnuson J."/>
            <person name="Mondo S."/>
            <person name="Nolan M."/>
            <person name="Ohm R."/>
            <person name="Pangilinan J."/>
            <person name="Park H.-J."/>
            <person name="Ramirez L."/>
            <person name="Alfaro M."/>
            <person name="Sun H."/>
            <person name="Tritt A."/>
            <person name="Yoshinaga Y."/>
            <person name="Zwiers L.-H."/>
            <person name="Turgeon B."/>
            <person name="Goodwin S."/>
            <person name="Spatafora J."/>
            <person name="Crous P."/>
            <person name="Grigoriev I."/>
        </authorList>
    </citation>
    <scope>NUCLEOTIDE SEQUENCE</scope>
    <source>
        <strain evidence="1">CBS 627.86</strain>
    </source>
</reference>